<name>A0A396YMC3_9LEPT</name>
<protein>
    <submittedName>
        <fullName evidence="1">Uncharacterized protein</fullName>
    </submittedName>
</protein>
<sequence>MYLKEVLFMFQIDPELFIGKTQDSKEVANFLIALNENPNIESFAEFQIWDFPRNGISFYLNEDQQVVVIFLFGSDDEEHLEFKGVLPRNISFECGSRDVAEKLGLPSLCGAGSADRGEWERFDFTDVSIHFEYLLSTKGIKVITLMSPSVLSGIG</sequence>
<dbReference type="AlphaFoldDB" id="A0A396YMC3"/>
<evidence type="ECO:0000313" key="2">
    <source>
        <dbReference type="Proteomes" id="UP000265798"/>
    </source>
</evidence>
<comment type="caution">
    <text evidence="1">The sequence shown here is derived from an EMBL/GenBank/DDBJ whole genome shotgun (WGS) entry which is preliminary data.</text>
</comment>
<dbReference type="EMBL" id="QHCT01000013">
    <property type="protein sequence ID" value="RHX84322.1"/>
    <property type="molecule type" value="Genomic_DNA"/>
</dbReference>
<gene>
    <name evidence="1" type="ORF">DLM75_22710</name>
</gene>
<reference evidence="2" key="1">
    <citation type="submission" date="2018-05" db="EMBL/GenBank/DDBJ databases">
        <title>Leptospira yasudae sp. nov. and Leptospira stimsonii sp. nov., two pathogenic species of the genus Leptospira isolated from environmental sources.</title>
        <authorList>
            <person name="Casanovas-Massana A."/>
            <person name="Hamond C."/>
            <person name="Santos L.A."/>
            <person name="Hacker K.P."/>
            <person name="Balassiano I."/>
            <person name="Medeiros M.A."/>
            <person name="Reis M.G."/>
            <person name="Ko A.I."/>
            <person name="Wunder E.A."/>
        </authorList>
    </citation>
    <scope>NUCLEOTIDE SEQUENCE [LARGE SCALE GENOMIC DNA]</scope>
    <source>
        <strain evidence="2">Yale</strain>
    </source>
</reference>
<evidence type="ECO:0000313" key="1">
    <source>
        <dbReference type="EMBL" id="RHX84322.1"/>
    </source>
</evidence>
<organism evidence="1 2">
    <name type="scientific">Leptospira stimsonii</name>
    <dbReference type="NCBI Taxonomy" id="2202203"/>
    <lineage>
        <taxon>Bacteria</taxon>
        <taxon>Pseudomonadati</taxon>
        <taxon>Spirochaetota</taxon>
        <taxon>Spirochaetia</taxon>
        <taxon>Leptospirales</taxon>
        <taxon>Leptospiraceae</taxon>
        <taxon>Leptospira</taxon>
    </lineage>
</organism>
<dbReference type="Proteomes" id="UP000265798">
    <property type="component" value="Unassembled WGS sequence"/>
</dbReference>
<accession>A0A396YMC3</accession>
<proteinExistence type="predicted"/>